<evidence type="ECO:0000259" key="8">
    <source>
        <dbReference type="Pfam" id="PF00361"/>
    </source>
</evidence>
<dbReference type="InterPro" id="IPR001750">
    <property type="entry name" value="ND/Mrp_TM"/>
</dbReference>
<dbReference type="GO" id="GO:0012505">
    <property type="term" value="C:endomembrane system"/>
    <property type="evidence" value="ECO:0007669"/>
    <property type="project" value="UniProtKB-SubCell"/>
</dbReference>
<dbReference type="InterPro" id="IPR010227">
    <property type="entry name" value="NADH_Q_OxRdtase_chainM/4"/>
</dbReference>
<feature type="transmembrane region" description="Helical" evidence="7">
    <location>
        <begin position="118"/>
        <end position="136"/>
    </location>
</feature>
<evidence type="ECO:0000256" key="1">
    <source>
        <dbReference type="ARBA" id="ARBA00004127"/>
    </source>
</evidence>
<dbReference type="GO" id="GO:0015990">
    <property type="term" value="P:electron transport coupled proton transport"/>
    <property type="evidence" value="ECO:0007669"/>
    <property type="project" value="TreeGrafter"/>
</dbReference>
<dbReference type="PANTHER" id="PTHR43507">
    <property type="entry name" value="NADH-UBIQUINONE OXIDOREDUCTASE CHAIN 4"/>
    <property type="match status" value="1"/>
</dbReference>
<dbReference type="NCBIfam" id="TIGR01972">
    <property type="entry name" value="NDH_I_M"/>
    <property type="match status" value="1"/>
</dbReference>
<dbReference type="EMBL" id="LHCI01000106">
    <property type="protein sequence ID" value="KOX90132.1"/>
    <property type="molecule type" value="Genomic_DNA"/>
</dbReference>
<sequence>MVILAILLPILFGGLLLLGLPRTLGVLGAGLAFILNLFLFLNHPGGVAYGVEAPLLPQAGVYWAFGLDGLSALFFLTIALTVFLGALVARVEGRFLGLALLMEGLLLALFAARDLVVFYLFFEAALVPALLMLLFYGGEGRVKALYTFLLFTLAGSLPMLAAILAVKALGGSPTFLLQDLLAHPVRGQAAFWVFLGFALAFAIKTPLFPLHAWLPLFHQENHPSGLADALGTLYKVGVFAFFRFAIPLAPEGFAEVQGLLLFLAAISALYGAWLAFAARDFKTLLAYAGLAHMGVAALGVFSGTAEGALGGLYLLAASGVYTGGLFLLFGRLYERTHTLEIGRYRGLAQSAPGMAALALFLFLAMVGLPGLSGFPGEFLTLLGAYRASPWLAALAFLSVIASAAYALTAFQKTFWEEENRSVEDLKGAEWGFAALSVLTLVLMGVFPGFFLRGLKPLAEAFARILGGGA</sequence>
<feature type="transmembrane region" description="Helical" evidence="7">
    <location>
        <begin position="390"/>
        <end position="410"/>
    </location>
</feature>
<evidence type="ECO:0000256" key="4">
    <source>
        <dbReference type="ARBA" id="ARBA00022989"/>
    </source>
</evidence>
<feature type="transmembrane region" description="Helical" evidence="7">
    <location>
        <begin position="351"/>
        <end position="370"/>
    </location>
</feature>
<dbReference type="Pfam" id="PF00361">
    <property type="entry name" value="Proton_antipo_M"/>
    <property type="match status" value="1"/>
</dbReference>
<evidence type="ECO:0000256" key="2">
    <source>
        <dbReference type="ARBA" id="ARBA00009025"/>
    </source>
</evidence>
<evidence type="ECO:0000256" key="3">
    <source>
        <dbReference type="ARBA" id="ARBA00022692"/>
    </source>
</evidence>
<feature type="transmembrane region" description="Helical" evidence="7">
    <location>
        <begin position="430"/>
        <end position="451"/>
    </location>
</feature>
<feature type="transmembrane region" description="Helical" evidence="7">
    <location>
        <begin position="95"/>
        <end position="112"/>
    </location>
</feature>
<gene>
    <name evidence="9" type="ORF">BVI061214_01319</name>
</gene>
<evidence type="ECO:0000256" key="5">
    <source>
        <dbReference type="ARBA" id="ARBA00023136"/>
    </source>
</evidence>
<feature type="transmembrane region" description="Helical" evidence="7">
    <location>
        <begin position="189"/>
        <end position="214"/>
    </location>
</feature>
<feature type="transmembrane region" description="Helical" evidence="7">
    <location>
        <begin position="226"/>
        <end position="246"/>
    </location>
</feature>
<reference evidence="9 10" key="1">
    <citation type="submission" date="2015-07" db="EMBL/GenBank/DDBJ databases">
        <authorList>
            <person name="Noorani M."/>
        </authorList>
    </citation>
    <scope>NUCLEOTIDE SEQUENCE [LARGE SCALE GENOMIC DNA]</scope>
    <source>
        <strain evidence="10">ATCC 25104 / DSM 625 / JCM 10724 / NBRC 103206 / NCIMB 11243 / YT-1</strain>
    </source>
</reference>
<evidence type="ECO:0000256" key="6">
    <source>
        <dbReference type="RuleBase" id="RU000320"/>
    </source>
</evidence>
<name>A0A0M9AE79_THEAQ</name>
<dbReference type="PANTHER" id="PTHR43507:SF1">
    <property type="entry name" value="NADH-UBIQUINONE OXIDOREDUCTASE CHAIN 4"/>
    <property type="match status" value="1"/>
</dbReference>
<keyword evidence="9" id="KW-0560">Oxidoreductase</keyword>
<proteinExistence type="inferred from homology"/>
<dbReference type="InterPro" id="IPR003918">
    <property type="entry name" value="NADH_UbQ_OxRdtase"/>
</dbReference>
<dbReference type="GO" id="GO:0016020">
    <property type="term" value="C:membrane"/>
    <property type="evidence" value="ECO:0007669"/>
    <property type="project" value="UniProtKB-SubCell"/>
</dbReference>
<dbReference type="GO" id="GO:0008137">
    <property type="term" value="F:NADH dehydrogenase (ubiquinone) activity"/>
    <property type="evidence" value="ECO:0007669"/>
    <property type="project" value="InterPro"/>
</dbReference>
<comment type="subcellular location">
    <subcellularLocation>
        <location evidence="1">Endomembrane system</location>
        <topology evidence="1">Multi-pass membrane protein</topology>
    </subcellularLocation>
    <subcellularLocation>
        <location evidence="6">Membrane</location>
        <topology evidence="6">Multi-pass membrane protein</topology>
    </subcellularLocation>
</comment>
<dbReference type="EC" id="1.6.5.11" evidence="9"/>
<keyword evidence="5 7" id="KW-0472">Membrane</keyword>
<feature type="transmembrane region" description="Helical" evidence="7">
    <location>
        <begin position="148"/>
        <end position="169"/>
    </location>
</feature>
<dbReference type="RefSeq" id="WP_053767765.1">
    <property type="nucleotide sequence ID" value="NZ_LHCI01000106.1"/>
</dbReference>
<dbReference type="GO" id="GO:0048039">
    <property type="term" value="F:ubiquinone binding"/>
    <property type="evidence" value="ECO:0007669"/>
    <property type="project" value="TreeGrafter"/>
</dbReference>
<comment type="caution">
    <text evidence="9">The sequence shown here is derived from an EMBL/GenBank/DDBJ whole genome shotgun (WGS) entry which is preliminary data.</text>
</comment>
<evidence type="ECO:0000313" key="9">
    <source>
        <dbReference type="EMBL" id="KOX90132.1"/>
    </source>
</evidence>
<dbReference type="GO" id="GO:0042773">
    <property type="term" value="P:ATP synthesis coupled electron transport"/>
    <property type="evidence" value="ECO:0007669"/>
    <property type="project" value="InterPro"/>
</dbReference>
<evidence type="ECO:0000256" key="7">
    <source>
        <dbReference type="SAM" id="Phobius"/>
    </source>
</evidence>
<dbReference type="PATRIC" id="fig|271.14.peg.1394"/>
<evidence type="ECO:0000313" key="10">
    <source>
        <dbReference type="Proteomes" id="UP000037685"/>
    </source>
</evidence>
<feature type="domain" description="NADH:quinone oxidoreductase/Mrp antiporter transmembrane" evidence="8">
    <location>
        <begin position="112"/>
        <end position="399"/>
    </location>
</feature>
<dbReference type="PRINTS" id="PR01437">
    <property type="entry name" value="NUOXDRDTASE4"/>
</dbReference>
<feature type="transmembrane region" description="Helical" evidence="7">
    <location>
        <begin position="61"/>
        <end position="88"/>
    </location>
</feature>
<comment type="similarity">
    <text evidence="2">Belongs to the complex I subunit 4 family.</text>
</comment>
<feature type="transmembrane region" description="Helical" evidence="7">
    <location>
        <begin position="311"/>
        <end position="330"/>
    </location>
</feature>
<keyword evidence="3 6" id="KW-0812">Transmembrane</keyword>
<feature type="transmembrane region" description="Helical" evidence="7">
    <location>
        <begin position="284"/>
        <end position="305"/>
    </location>
</feature>
<dbReference type="Proteomes" id="UP000037685">
    <property type="component" value="Unassembled WGS sequence"/>
</dbReference>
<accession>A0A0M9AE79</accession>
<organism evidence="9 10">
    <name type="scientific">Thermus aquaticus</name>
    <dbReference type="NCBI Taxonomy" id="271"/>
    <lineage>
        <taxon>Bacteria</taxon>
        <taxon>Thermotogati</taxon>
        <taxon>Deinococcota</taxon>
        <taxon>Deinococci</taxon>
        <taxon>Thermales</taxon>
        <taxon>Thermaceae</taxon>
        <taxon>Thermus</taxon>
    </lineage>
</organism>
<protein>
    <submittedName>
        <fullName evidence="9">NADH-quinone oxidoreductase subunit 13</fullName>
        <ecNumber evidence="9">1.6.5.11</ecNumber>
    </submittedName>
</protein>
<dbReference type="GO" id="GO:0003954">
    <property type="term" value="F:NADH dehydrogenase activity"/>
    <property type="evidence" value="ECO:0007669"/>
    <property type="project" value="TreeGrafter"/>
</dbReference>
<keyword evidence="4 7" id="KW-1133">Transmembrane helix</keyword>
<feature type="transmembrane region" description="Helical" evidence="7">
    <location>
        <begin position="258"/>
        <end position="277"/>
    </location>
</feature>
<dbReference type="AlphaFoldDB" id="A0A0M9AE79"/>